<dbReference type="EMBL" id="JAMYXC010000080">
    <property type="protein sequence ID" value="MCP1168058.1"/>
    <property type="molecule type" value="Genomic_DNA"/>
</dbReference>
<feature type="non-terminal residue" evidence="1">
    <location>
        <position position="1"/>
    </location>
</feature>
<keyword evidence="2" id="KW-1185">Reference proteome</keyword>
<accession>A0A9X2JN97</accession>
<name>A0A9X2JN97_9RHOB</name>
<dbReference type="Proteomes" id="UP001139477">
    <property type="component" value="Unassembled WGS sequence"/>
</dbReference>
<dbReference type="AlphaFoldDB" id="A0A9X2JN97"/>
<dbReference type="RefSeq" id="WP_253330693.1">
    <property type="nucleotide sequence ID" value="NZ_JAMYXC010000080.1"/>
</dbReference>
<evidence type="ECO:0000313" key="2">
    <source>
        <dbReference type="Proteomes" id="UP001139477"/>
    </source>
</evidence>
<comment type="caution">
    <text evidence="1">The sequence shown here is derived from an EMBL/GenBank/DDBJ whole genome shotgun (WGS) entry which is preliminary data.</text>
</comment>
<organism evidence="1 2">
    <name type="scientific">Limimaricola litoreus</name>
    <dbReference type="NCBI Taxonomy" id="2955316"/>
    <lineage>
        <taxon>Bacteria</taxon>
        <taxon>Pseudomonadati</taxon>
        <taxon>Pseudomonadota</taxon>
        <taxon>Alphaproteobacteria</taxon>
        <taxon>Rhodobacterales</taxon>
        <taxon>Paracoccaceae</taxon>
        <taxon>Limimaricola</taxon>
    </lineage>
</organism>
<protein>
    <submittedName>
        <fullName evidence="1">Uncharacterized protein</fullName>
    </submittedName>
</protein>
<reference evidence="1" key="1">
    <citation type="submission" date="2022-06" db="EMBL/GenBank/DDBJ databases">
        <title>Limimaricola sediminis sp. nov., isolated from an intertidal sediment.</title>
        <authorList>
            <person name="Shao X."/>
        </authorList>
    </citation>
    <scope>NUCLEOTIDE SEQUENCE</scope>
    <source>
        <strain evidence="1">ASW11-118</strain>
    </source>
</reference>
<proteinExistence type="predicted"/>
<gene>
    <name evidence="1" type="ORF">NHG85_05880</name>
</gene>
<sequence length="390" mass="42782">NEIRATRDTGPSTRERALWLGTGGSWWPVTDRPLSFDLLLEQAVWGNGEGLLRFGAAHELTRRWSVEGTAELGLARDGTVGDLRQLRLATQYDVSDWLRGHSELTRSGGDAVQGRVVQGLQADWTRGPWQFGLGVEHSKPVEGAGGRLTSLSASADWRAADENWIIETGVDRSFGDAATRLSTDVGLAGRIGADWTLLGRSRLARQQRDAGQDTRQHRLRLGAAYRPVLMPRLDMLGWYERRLDHEESHEAAQLWSLAGSWQAGPDLRIDGRYSGQRSVLDLDAGPGGMQADTVLTQLARIGGEIDLLDDRITLGLDAMRLWDDAGAATHALGGELGLAVGEGAMVVIGYNATRRRVARMEGLIEEGAYLRVRMALGDGLVDRLAEFWER</sequence>
<evidence type="ECO:0000313" key="1">
    <source>
        <dbReference type="EMBL" id="MCP1168058.1"/>
    </source>
</evidence>